<evidence type="ECO:0000313" key="2">
    <source>
        <dbReference type="Proteomes" id="UP000054248"/>
    </source>
</evidence>
<dbReference type="AlphaFoldDB" id="A0A0C3LH54"/>
<reference evidence="2" key="2">
    <citation type="submission" date="2015-01" db="EMBL/GenBank/DDBJ databases">
        <title>Evolutionary Origins and Diversification of the Mycorrhizal Mutualists.</title>
        <authorList>
            <consortium name="DOE Joint Genome Institute"/>
            <consortium name="Mycorrhizal Genomics Consortium"/>
            <person name="Kohler A."/>
            <person name="Kuo A."/>
            <person name="Nagy L.G."/>
            <person name="Floudas D."/>
            <person name="Copeland A."/>
            <person name="Barry K.W."/>
            <person name="Cichocki N."/>
            <person name="Veneault-Fourrey C."/>
            <person name="LaButti K."/>
            <person name="Lindquist E.A."/>
            <person name="Lipzen A."/>
            <person name="Lundell T."/>
            <person name="Morin E."/>
            <person name="Murat C."/>
            <person name="Riley R."/>
            <person name="Ohm R."/>
            <person name="Sun H."/>
            <person name="Tunlid A."/>
            <person name="Henrissat B."/>
            <person name="Grigoriev I.V."/>
            <person name="Hibbett D.S."/>
            <person name="Martin F."/>
        </authorList>
    </citation>
    <scope>NUCLEOTIDE SEQUENCE [LARGE SCALE GENOMIC DNA]</scope>
    <source>
        <strain evidence="2">MUT 4182</strain>
    </source>
</reference>
<sequence>MDNLLAKTRKPSVVASQPWWLNLSCMKSRQTLFRWQPALLNTGKLSERKAHQRDGALSAQVKYAEVLESRRSEGENSP</sequence>
<evidence type="ECO:0000313" key="1">
    <source>
        <dbReference type="EMBL" id="KIO20772.1"/>
    </source>
</evidence>
<accession>A0A0C3LH54</accession>
<keyword evidence="2" id="KW-1185">Reference proteome</keyword>
<proteinExistence type="predicted"/>
<name>A0A0C3LH54_9AGAM</name>
<organism evidence="1 2">
    <name type="scientific">Tulasnella calospora MUT 4182</name>
    <dbReference type="NCBI Taxonomy" id="1051891"/>
    <lineage>
        <taxon>Eukaryota</taxon>
        <taxon>Fungi</taxon>
        <taxon>Dikarya</taxon>
        <taxon>Basidiomycota</taxon>
        <taxon>Agaricomycotina</taxon>
        <taxon>Agaricomycetes</taxon>
        <taxon>Cantharellales</taxon>
        <taxon>Tulasnellaceae</taxon>
        <taxon>Tulasnella</taxon>
    </lineage>
</organism>
<protein>
    <submittedName>
        <fullName evidence="1">Uncharacterized protein</fullName>
    </submittedName>
</protein>
<dbReference type="EMBL" id="KN823162">
    <property type="protein sequence ID" value="KIO20772.1"/>
    <property type="molecule type" value="Genomic_DNA"/>
</dbReference>
<dbReference type="Proteomes" id="UP000054248">
    <property type="component" value="Unassembled WGS sequence"/>
</dbReference>
<reference evidence="1 2" key="1">
    <citation type="submission" date="2014-04" db="EMBL/GenBank/DDBJ databases">
        <authorList>
            <consortium name="DOE Joint Genome Institute"/>
            <person name="Kuo A."/>
            <person name="Girlanda M."/>
            <person name="Perotto S."/>
            <person name="Kohler A."/>
            <person name="Nagy L.G."/>
            <person name="Floudas D."/>
            <person name="Copeland A."/>
            <person name="Barry K.W."/>
            <person name="Cichocki N."/>
            <person name="Veneault-Fourrey C."/>
            <person name="LaButti K."/>
            <person name="Lindquist E.A."/>
            <person name="Lipzen A."/>
            <person name="Lundell T."/>
            <person name="Morin E."/>
            <person name="Murat C."/>
            <person name="Sun H."/>
            <person name="Tunlid A."/>
            <person name="Henrissat B."/>
            <person name="Grigoriev I.V."/>
            <person name="Hibbett D.S."/>
            <person name="Martin F."/>
            <person name="Nordberg H.P."/>
            <person name="Cantor M.N."/>
            <person name="Hua S.X."/>
        </authorList>
    </citation>
    <scope>NUCLEOTIDE SEQUENCE [LARGE SCALE GENOMIC DNA]</scope>
    <source>
        <strain evidence="1 2">MUT 4182</strain>
    </source>
</reference>
<gene>
    <name evidence="1" type="ORF">M407DRAFT_29618</name>
</gene>
<dbReference type="HOGENOM" id="CLU_2623817_0_0_1"/>